<comment type="function">
    <text evidence="2">Poorly processive, error-prone DNA polymerase involved in untargeted mutagenesis. Copies undamaged DNA at stalled replication forks, which arise in vivo from mismatched or misaligned primer ends. These misaligned primers can be extended by PolIV. Exhibits no 3'-5' exonuclease (proofreading) activity. May be involved in translesional synthesis, in conjunction with the beta clamp from PolIII.</text>
</comment>
<dbReference type="InterPro" id="IPR017961">
    <property type="entry name" value="DNA_pol_Y-fam_little_finger"/>
</dbReference>
<dbReference type="GO" id="GO:0005829">
    <property type="term" value="C:cytosol"/>
    <property type="evidence" value="ECO:0007669"/>
    <property type="project" value="TreeGrafter"/>
</dbReference>
<dbReference type="Gene3D" id="3.30.70.270">
    <property type="match status" value="1"/>
</dbReference>
<dbReference type="InterPro" id="IPR043502">
    <property type="entry name" value="DNA/RNA_pol_sf"/>
</dbReference>
<dbReference type="GO" id="GO:0009432">
    <property type="term" value="P:SOS response"/>
    <property type="evidence" value="ECO:0007669"/>
    <property type="project" value="TreeGrafter"/>
</dbReference>
<dbReference type="GO" id="GO:0042276">
    <property type="term" value="P:error-prone translesion synthesis"/>
    <property type="evidence" value="ECO:0007669"/>
    <property type="project" value="TreeGrafter"/>
</dbReference>
<keyword evidence="5" id="KW-1185">Reference proteome</keyword>
<feature type="domain" description="UmuC" evidence="3">
    <location>
        <begin position="8"/>
        <end position="197"/>
    </location>
</feature>
<reference evidence="4" key="1">
    <citation type="journal article" date="2022" name="Int. J. Syst. Evol. Microbiol.">
        <title>Granulimonas faecalis gen. nov., sp. nov., and Leptogranulimonas caecicola gen. nov., sp. nov., novel lactate-producing Atopobiaceae bacteria isolated from mouse intestines, and an emended description of the family Atopobiaceae.</title>
        <authorList>
            <person name="Morinaga K."/>
            <person name="Kusada H."/>
            <person name="Sakamoto S."/>
            <person name="Murakami T."/>
            <person name="Toyoda A."/>
            <person name="Mori H."/>
            <person name="Meng X.Y."/>
            <person name="Takashino M."/>
            <person name="Murotomi K."/>
            <person name="Tamaki H."/>
        </authorList>
    </citation>
    <scope>NUCLEOTIDE SEQUENCE</scope>
    <source>
        <strain evidence="4">OPF53</strain>
    </source>
</reference>
<name>A0AAV5B8C0_9ACTN</name>
<dbReference type="PANTHER" id="PTHR11076:SF35">
    <property type="entry name" value="DNA REPAIR PROTEIN HOMOLOG YOBH"/>
    <property type="match status" value="1"/>
</dbReference>
<protein>
    <submittedName>
        <fullName evidence="4">DNA repair protein MucB</fullName>
    </submittedName>
</protein>
<evidence type="ECO:0000313" key="5">
    <source>
        <dbReference type="Proteomes" id="UP001055025"/>
    </source>
</evidence>
<dbReference type="InterPro" id="IPR001126">
    <property type="entry name" value="UmuC"/>
</dbReference>
<dbReference type="Pfam" id="PF14520">
    <property type="entry name" value="HHH_5"/>
    <property type="match status" value="1"/>
</dbReference>
<comment type="similarity">
    <text evidence="1">Belongs to the DNA polymerase type-Y family.</text>
</comment>
<dbReference type="SUPFAM" id="SSF56672">
    <property type="entry name" value="DNA/RNA polymerases"/>
    <property type="match status" value="1"/>
</dbReference>
<accession>A0AAV5B8C0</accession>
<comment type="caution">
    <text evidence="4">The sequence shown here is derived from an EMBL/GenBank/DDBJ whole genome shotgun (WGS) entry which is preliminary data.</text>
</comment>
<dbReference type="EMBL" id="BQKC01000002">
    <property type="protein sequence ID" value="GJM56216.1"/>
    <property type="molecule type" value="Genomic_DNA"/>
</dbReference>
<dbReference type="Pfam" id="PF11799">
    <property type="entry name" value="IMS_C"/>
    <property type="match status" value="1"/>
</dbReference>
<dbReference type="Proteomes" id="UP001055025">
    <property type="component" value="Unassembled WGS sequence"/>
</dbReference>
<dbReference type="GO" id="GO:0006281">
    <property type="term" value="P:DNA repair"/>
    <property type="evidence" value="ECO:0007669"/>
    <property type="project" value="InterPro"/>
</dbReference>
<evidence type="ECO:0000256" key="1">
    <source>
        <dbReference type="ARBA" id="ARBA00010945"/>
    </source>
</evidence>
<dbReference type="GO" id="GO:0003684">
    <property type="term" value="F:damaged DNA binding"/>
    <property type="evidence" value="ECO:0007669"/>
    <property type="project" value="InterPro"/>
</dbReference>
<dbReference type="PROSITE" id="PS50173">
    <property type="entry name" value="UMUC"/>
    <property type="match status" value="1"/>
</dbReference>
<gene>
    <name evidence="4" type="ORF">ATOP_18710</name>
</gene>
<sequence>MGEAARVCLCIDLRSFYATVEAVDRGLDPMEARLVVADPDRSANTICLAVSPRLKAEGVRNRCRMREVPKDRGIVVARPRMARYLEASCEVVACLLEHVSADDVHVYSVDESFIEIGPYLPYYGLTPRAMAKRLQEAVAERLGYPATCGLGPNLFVAKVALDVLAKHDTEGICELDLPAFYRDIWFHRPITDIWQVGPGTARRLASAGIVDLAGVAAADPKEISRLLGPARARLLVDHAWGLEPATVSEVSAWEPKGKSLTRGQVLMRDYTTAEAATVVREMADELALSAEADGWDAQGVSLYVGYSGDTWPATGGSRPLEGRLTAHGVAEAAVAVFAATAYPGVPIRRVNVTLTGLTREGQPRLFDPASADPRRQRLDEARRAVAARFGKASVLLASSLLPEGTARDLAGRIGGHRA</sequence>
<dbReference type="Gene3D" id="3.40.1170.60">
    <property type="match status" value="1"/>
</dbReference>
<dbReference type="InterPro" id="IPR043128">
    <property type="entry name" value="Rev_trsase/Diguanyl_cyclase"/>
</dbReference>
<evidence type="ECO:0000313" key="4">
    <source>
        <dbReference type="EMBL" id="GJM56216.1"/>
    </source>
</evidence>
<dbReference type="Gene3D" id="1.10.150.20">
    <property type="entry name" value="5' to 3' exonuclease, C-terminal subdomain"/>
    <property type="match status" value="1"/>
</dbReference>
<dbReference type="Pfam" id="PF00817">
    <property type="entry name" value="IMS"/>
    <property type="match status" value="1"/>
</dbReference>
<dbReference type="GO" id="GO:0003887">
    <property type="term" value="F:DNA-directed DNA polymerase activity"/>
    <property type="evidence" value="ECO:0007669"/>
    <property type="project" value="TreeGrafter"/>
</dbReference>
<organism evidence="4 5">
    <name type="scientific">Granulimonas faecalis</name>
    <dbReference type="NCBI Taxonomy" id="2894155"/>
    <lineage>
        <taxon>Bacteria</taxon>
        <taxon>Bacillati</taxon>
        <taxon>Actinomycetota</taxon>
        <taxon>Coriobacteriia</taxon>
        <taxon>Coriobacteriales</taxon>
        <taxon>Kribbibacteriaceae</taxon>
        <taxon>Granulimonas</taxon>
    </lineage>
</organism>
<evidence type="ECO:0000256" key="2">
    <source>
        <dbReference type="ARBA" id="ARBA00025589"/>
    </source>
</evidence>
<evidence type="ECO:0000259" key="3">
    <source>
        <dbReference type="PROSITE" id="PS50173"/>
    </source>
</evidence>
<dbReference type="AlphaFoldDB" id="A0AAV5B8C0"/>
<dbReference type="PANTHER" id="PTHR11076">
    <property type="entry name" value="DNA REPAIR POLYMERASE UMUC / TRANSFERASE FAMILY MEMBER"/>
    <property type="match status" value="1"/>
</dbReference>
<proteinExistence type="inferred from homology"/>
<dbReference type="RefSeq" id="WP_265591103.1">
    <property type="nucleotide sequence ID" value="NZ_BQKC01000002.1"/>
</dbReference>
<dbReference type="InterPro" id="IPR050116">
    <property type="entry name" value="DNA_polymerase-Y"/>
</dbReference>